<keyword evidence="9 11" id="KW-0862">Zinc</keyword>
<dbReference type="NCBIfam" id="NF002759">
    <property type="entry name" value="PRK02813.1"/>
    <property type="match status" value="1"/>
</dbReference>
<organism evidence="12 13">
    <name type="scientific">Serendipita indica (strain DSM 11827)</name>
    <name type="common">Root endophyte fungus</name>
    <name type="synonym">Piriformospora indica</name>
    <dbReference type="NCBI Taxonomy" id="1109443"/>
    <lineage>
        <taxon>Eukaryota</taxon>
        <taxon>Fungi</taxon>
        <taxon>Dikarya</taxon>
        <taxon>Basidiomycota</taxon>
        <taxon>Agaricomycotina</taxon>
        <taxon>Agaricomycetes</taxon>
        <taxon>Sebacinales</taxon>
        <taxon>Serendipitaceae</taxon>
        <taxon>Serendipita</taxon>
    </lineage>
</organism>
<dbReference type="STRING" id="1109443.G4TH26"/>
<dbReference type="OrthoDB" id="9880441at2759"/>
<dbReference type="Proteomes" id="UP000007148">
    <property type="component" value="Unassembled WGS sequence"/>
</dbReference>
<accession>G4TH26</accession>
<keyword evidence="7 11" id="KW-0479">Metal-binding</keyword>
<name>G4TH26_SERID</name>
<dbReference type="Gene3D" id="2.30.250.10">
    <property type="entry name" value="Aminopeptidase i, Domain 2"/>
    <property type="match status" value="1"/>
</dbReference>
<dbReference type="GO" id="GO:0004177">
    <property type="term" value="F:aminopeptidase activity"/>
    <property type="evidence" value="ECO:0007669"/>
    <property type="project" value="UniProtKB-KW"/>
</dbReference>
<dbReference type="PANTHER" id="PTHR28570:SF3">
    <property type="entry name" value="ASPARTYL AMINOPEPTIDASE"/>
    <property type="match status" value="1"/>
</dbReference>
<proteinExistence type="inferred from homology"/>
<evidence type="ECO:0000256" key="3">
    <source>
        <dbReference type="ARBA" id="ARBA00008290"/>
    </source>
</evidence>
<dbReference type="EC" id="3.4.11.21" evidence="4"/>
<comment type="similarity">
    <text evidence="3 11">Belongs to the peptidase M18 family.</text>
</comment>
<dbReference type="GO" id="GO:0000324">
    <property type="term" value="C:fungal-type vacuole"/>
    <property type="evidence" value="ECO:0007669"/>
    <property type="project" value="TreeGrafter"/>
</dbReference>
<keyword evidence="6 11" id="KW-0645">Protease</keyword>
<evidence type="ECO:0000313" key="12">
    <source>
        <dbReference type="EMBL" id="CCA70601.1"/>
    </source>
</evidence>
<dbReference type="AlphaFoldDB" id="G4TH26"/>
<keyword evidence="5 11" id="KW-0031">Aminopeptidase</keyword>
<evidence type="ECO:0000256" key="1">
    <source>
        <dbReference type="ARBA" id="ARBA00001335"/>
    </source>
</evidence>
<comment type="caution">
    <text evidence="12">The sequence shown here is derived from an EMBL/GenBank/DDBJ whole genome shotgun (WGS) entry which is preliminary data.</text>
</comment>
<evidence type="ECO:0000256" key="4">
    <source>
        <dbReference type="ARBA" id="ARBA00011965"/>
    </source>
</evidence>
<reference evidence="12 13" key="1">
    <citation type="journal article" date="2011" name="PLoS Pathog.">
        <title>Endophytic Life Strategies Decoded by Genome and Transcriptome Analyses of the Mutualistic Root Symbiont Piriformospora indica.</title>
        <authorList>
            <person name="Zuccaro A."/>
            <person name="Lahrmann U."/>
            <person name="Guldener U."/>
            <person name="Langen G."/>
            <person name="Pfiffi S."/>
            <person name="Biedenkopf D."/>
            <person name="Wong P."/>
            <person name="Samans B."/>
            <person name="Grimm C."/>
            <person name="Basiewicz M."/>
            <person name="Murat C."/>
            <person name="Martin F."/>
            <person name="Kogel K.H."/>
        </authorList>
    </citation>
    <scope>NUCLEOTIDE SEQUENCE [LARGE SCALE GENOMIC DNA]</scope>
    <source>
        <strain evidence="12 13">DSM 11827</strain>
    </source>
</reference>
<gene>
    <name evidence="12" type="ORF">PIIN_04538</name>
</gene>
<evidence type="ECO:0000256" key="2">
    <source>
        <dbReference type="ARBA" id="ARBA00001947"/>
    </source>
</evidence>
<dbReference type="FunCoup" id="G4TH26">
    <property type="interactions" value="308"/>
</dbReference>
<dbReference type="GO" id="GO:0008237">
    <property type="term" value="F:metallopeptidase activity"/>
    <property type="evidence" value="ECO:0007669"/>
    <property type="project" value="UniProtKB-KW"/>
</dbReference>
<dbReference type="Gene3D" id="3.40.630.10">
    <property type="entry name" value="Zn peptidases"/>
    <property type="match status" value="1"/>
</dbReference>
<dbReference type="HOGENOM" id="CLU_019532_2_0_1"/>
<dbReference type="FunFam" id="2.30.250.10:FF:000001">
    <property type="entry name" value="Aspartyl aminopeptidase 1"/>
    <property type="match status" value="1"/>
</dbReference>
<dbReference type="PANTHER" id="PTHR28570">
    <property type="entry name" value="ASPARTYL AMINOPEPTIDASE"/>
    <property type="match status" value="1"/>
</dbReference>
<dbReference type="EMBL" id="CAFZ01000088">
    <property type="protein sequence ID" value="CCA70601.1"/>
    <property type="molecule type" value="Genomic_DNA"/>
</dbReference>
<dbReference type="SUPFAM" id="SSF53187">
    <property type="entry name" value="Zn-dependent exopeptidases"/>
    <property type="match status" value="1"/>
</dbReference>
<evidence type="ECO:0000313" key="13">
    <source>
        <dbReference type="Proteomes" id="UP000007148"/>
    </source>
</evidence>
<dbReference type="CDD" id="cd05658">
    <property type="entry name" value="M18_DAP"/>
    <property type="match status" value="1"/>
</dbReference>
<dbReference type="PRINTS" id="PR00932">
    <property type="entry name" value="AMINO1PTASE"/>
</dbReference>
<dbReference type="InterPro" id="IPR001948">
    <property type="entry name" value="Peptidase_M18"/>
</dbReference>
<protein>
    <recommendedName>
        <fullName evidence="4">aspartyl aminopeptidase</fullName>
        <ecNumber evidence="4">3.4.11.21</ecNumber>
    </recommendedName>
</protein>
<comment type="catalytic activity">
    <reaction evidence="1">
        <text>Release of an N-terminal aspartate or glutamate from a peptide, with a preference for aspartate.</text>
        <dbReference type="EC" id="3.4.11.21"/>
    </reaction>
</comment>
<evidence type="ECO:0000256" key="10">
    <source>
        <dbReference type="ARBA" id="ARBA00023049"/>
    </source>
</evidence>
<keyword evidence="8 11" id="KW-0378">Hydrolase</keyword>
<dbReference type="InterPro" id="IPR023358">
    <property type="entry name" value="Peptidase_M18_dom2"/>
</dbReference>
<evidence type="ECO:0000256" key="5">
    <source>
        <dbReference type="ARBA" id="ARBA00022438"/>
    </source>
</evidence>
<evidence type="ECO:0000256" key="9">
    <source>
        <dbReference type="ARBA" id="ARBA00022833"/>
    </source>
</evidence>
<dbReference type="Pfam" id="PF02127">
    <property type="entry name" value="Peptidase_M18"/>
    <property type="match status" value="1"/>
</dbReference>
<sequence length="476" mass="52182">MLGAMQPTGAVRKAALGLVSFINASPTPYHATMEATTRLEKAGFDRLREESEWDIKPGGKYYFSRNQSAVVAFTVPKRWAPGGGISMVATHIDTCNLRVRPVSKKIANGYLQVAVETYGGGIWHTWFDRDLSLAGRVIVSDGDNGPFTSRMIKIDRPILRVPSLAIHLDRGVNEQFKFNQETEFVPILGQQISSELNAPIHKEGESKGQGLDVSENHHPALLHLLAEELSIKPEQINDFELHLYDVQPSCLGGLSEEFVFSPRLDNQMTSYCALEALIESTSEASTEACESQHESNVNLIALFNHEEVGSVSTTGAEGSLIPTVISRLSPSSEALARTTAKSFLISSDMGHGIHPNYRNKYQENHRPQLNGGVVIKTNAKQRYTTDAIGSFLIKRLVAKRGGKVQEFEVRNDMACGSTVGPALSKMGVRTVDVGLAQLSMHSIRETGGSHDVRAGIDLFLSFFEGFNDIDKELSLL</sequence>
<evidence type="ECO:0000256" key="6">
    <source>
        <dbReference type="ARBA" id="ARBA00022670"/>
    </source>
</evidence>
<keyword evidence="10 11" id="KW-0482">Metalloprotease</keyword>
<dbReference type="SUPFAM" id="SSF101821">
    <property type="entry name" value="Aminopeptidase/glucanase lid domain"/>
    <property type="match status" value="1"/>
</dbReference>
<dbReference type="GO" id="GO:0006508">
    <property type="term" value="P:proteolysis"/>
    <property type="evidence" value="ECO:0007669"/>
    <property type="project" value="UniProtKB-KW"/>
</dbReference>
<comment type="cofactor">
    <cofactor evidence="2">
        <name>Zn(2+)</name>
        <dbReference type="ChEBI" id="CHEBI:29105"/>
    </cofactor>
</comment>
<dbReference type="GO" id="GO:0008270">
    <property type="term" value="F:zinc ion binding"/>
    <property type="evidence" value="ECO:0007669"/>
    <property type="project" value="InterPro"/>
</dbReference>
<evidence type="ECO:0000256" key="7">
    <source>
        <dbReference type="ARBA" id="ARBA00022723"/>
    </source>
</evidence>
<evidence type="ECO:0000256" key="11">
    <source>
        <dbReference type="RuleBase" id="RU004386"/>
    </source>
</evidence>
<keyword evidence="13" id="KW-1185">Reference proteome</keyword>
<dbReference type="eggNOG" id="KOG2596">
    <property type="taxonomic scope" value="Eukaryota"/>
</dbReference>
<dbReference type="OMA" id="GPILKVN"/>
<evidence type="ECO:0000256" key="8">
    <source>
        <dbReference type="ARBA" id="ARBA00022801"/>
    </source>
</evidence>
<dbReference type="InParanoid" id="G4TH26"/>